<dbReference type="AlphaFoldDB" id="A0A9Q0AX50"/>
<dbReference type="InterPro" id="IPR010730">
    <property type="entry name" value="HET"/>
</dbReference>
<evidence type="ECO:0000259" key="2">
    <source>
        <dbReference type="Pfam" id="PF06985"/>
    </source>
</evidence>
<dbReference type="InterPro" id="IPR052895">
    <property type="entry name" value="HetReg/Transcr_Mod"/>
</dbReference>
<accession>A0A9Q0AX50</accession>
<evidence type="ECO:0000313" key="4">
    <source>
        <dbReference type="Proteomes" id="UP000829685"/>
    </source>
</evidence>
<organism evidence="3 4">
    <name type="scientific">Neoarthrinium moseri</name>
    <dbReference type="NCBI Taxonomy" id="1658444"/>
    <lineage>
        <taxon>Eukaryota</taxon>
        <taxon>Fungi</taxon>
        <taxon>Dikarya</taxon>
        <taxon>Ascomycota</taxon>
        <taxon>Pezizomycotina</taxon>
        <taxon>Sordariomycetes</taxon>
        <taxon>Xylariomycetidae</taxon>
        <taxon>Amphisphaeriales</taxon>
        <taxon>Apiosporaceae</taxon>
        <taxon>Neoarthrinium</taxon>
    </lineage>
</organism>
<dbReference type="PANTHER" id="PTHR24148:SF81">
    <property type="entry name" value="HETEROKARYON INCOMPATIBILITY DOMAIN-CONTAINING PROTEIN"/>
    <property type="match status" value="1"/>
</dbReference>
<name>A0A9Q0AX50_9PEZI</name>
<feature type="region of interest" description="Disordered" evidence="1">
    <location>
        <begin position="1"/>
        <end position="30"/>
    </location>
</feature>
<dbReference type="EMBL" id="JAFIMR010000001">
    <property type="protein sequence ID" value="KAI1881850.1"/>
    <property type="molecule type" value="Genomic_DNA"/>
</dbReference>
<evidence type="ECO:0000256" key="1">
    <source>
        <dbReference type="SAM" id="MobiDB-lite"/>
    </source>
</evidence>
<gene>
    <name evidence="3" type="ORF">JX265_000676</name>
</gene>
<comment type="caution">
    <text evidence="3">The sequence shown here is derived from an EMBL/GenBank/DDBJ whole genome shotgun (WGS) entry which is preliminary data.</text>
</comment>
<feature type="domain" description="Heterokaryon incompatibility" evidence="2">
    <location>
        <begin position="73"/>
        <end position="225"/>
    </location>
</feature>
<feature type="compositionally biased region" description="Basic and acidic residues" evidence="1">
    <location>
        <begin position="1"/>
        <end position="27"/>
    </location>
</feature>
<sequence length="762" mass="86366">MSRWHESHCRLPDVKETHGEDGRKTANERSAPGYTNLIWSDEIRLLRLSPGTPGDPVHANFVNIQLDQGPPIFEALSYTWADESGDATRCRPIFIGPYWDIYVATRNCERALSNIRRPRLTRDIWVDSICINQDDDTERSAQVSLIPRIYAEAESVVVYLGEESPESGAALEILVLQDRASIFSDLEASRLKHDLEQRTAAEHTKQQLEDIFGRPYFKRLWVVQELIQAKSAVICCGTQSALWPLRGLESLRSLIDIPRWTRYRNFRSNITEMNFVELIVDTRDCLCSDPRDKVFAILGLIRFRKQLALVPDYTQSFERICIGTASYLGQCCDEWISVLKYANAGATNRHLPSWVPDWTQVRPVSNRAFSSPAYYKYLPDSMVESRLRPYQIFLFEPPQNSSVEIASEDGSLQVSAMRICQIRDRFSTSKSAKGSYASLSSPLISDLIDYGPGEFHLFCPVESLTGYEVVFWLHGISSFAILKCSSHQSRYSFVSLCSLAPMSHDPPRTKEGYFAVRDFSTTEEEVIRGVDESLRPADQATSWARPTSSGSFMSTMQRLADATLFFENQSRGDSLQKRWLTLRDEMEWYLRSDSHRRNFALYLIELEAVRPGGRDASYYHPPSRSHVGHLKQLNKLLWSLIPAGGSWGHHYAGSEPPENGSIQDASDIIYRLMNWASVTMEVIDECSRWTSMMNSSWVGDLTGASIPAEWAARYELFEENITAGLNAEITSLDDQGPVKLLATNLQRGWIAVYGIGIASIDI</sequence>
<protein>
    <recommendedName>
        <fullName evidence="2">Heterokaryon incompatibility domain-containing protein</fullName>
    </recommendedName>
</protein>
<evidence type="ECO:0000313" key="3">
    <source>
        <dbReference type="EMBL" id="KAI1881850.1"/>
    </source>
</evidence>
<proteinExistence type="predicted"/>
<keyword evidence="4" id="KW-1185">Reference proteome</keyword>
<dbReference type="Pfam" id="PF06985">
    <property type="entry name" value="HET"/>
    <property type="match status" value="1"/>
</dbReference>
<reference evidence="3" key="1">
    <citation type="submission" date="2021-03" db="EMBL/GenBank/DDBJ databases">
        <title>Revisited historic fungal species revealed as producer of novel bioactive compounds through whole genome sequencing and comparative genomics.</title>
        <authorList>
            <person name="Vignolle G.A."/>
            <person name="Hochenegger N."/>
            <person name="Mach R.L."/>
            <person name="Mach-Aigner A.R."/>
            <person name="Javad Rahimi M."/>
            <person name="Salim K.A."/>
            <person name="Chan C.M."/>
            <person name="Lim L.B.L."/>
            <person name="Cai F."/>
            <person name="Druzhinina I.S."/>
            <person name="U'Ren J.M."/>
            <person name="Derntl C."/>
        </authorList>
    </citation>
    <scope>NUCLEOTIDE SEQUENCE</scope>
    <source>
        <strain evidence="3">TUCIM 5799</strain>
    </source>
</reference>
<dbReference type="Proteomes" id="UP000829685">
    <property type="component" value="Unassembled WGS sequence"/>
</dbReference>
<dbReference type="PANTHER" id="PTHR24148">
    <property type="entry name" value="ANKYRIN REPEAT DOMAIN-CONTAINING PROTEIN 39 HOMOLOG-RELATED"/>
    <property type="match status" value="1"/>
</dbReference>